<dbReference type="RefSeq" id="WP_168927819.1">
    <property type="nucleotide sequence ID" value="NZ_BKAT01000013.1"/>
</dbReference>
<organism evidence="1 2">
    <name type="scientific">Chitinophaga terrae</name>
    <name type="common">ex Kim and Jung 2007</name>
    <dbReference type="NCBI Taxonomy" id="408074"/>
    <lineage>
        <taxon>Bacteria</taxon>
        <taxon>Pseudomonadati</taxon>
        <taxon>Bacteroidota</taxon>
        <taxon>Chitinophagia</taxon>
        <taxon>Chitinophagales</taxon>
        <taxon>Chitinophagaceae</taxon>
        <taxon>Chitinophaga</taxon>
    </lineage>
</organism>
<reference evidence="2" key="1">
    <citation type="submission" date="2016-10" db="EMBL/GenBank/DDBJ databases">
        <authorList>
            <person name="Varghese N."/>
            <person name="Submissions S."/>
        </authorList>
    </citation>
    <scope>NUCLEOTIDE SEQUENCE [LARGE SCALE GENOMIC DNA]</scope>
    <source>
        <strain evidence="2">DSM 23920</strain>
    </source>
</reference>
<dbReference type="Gene3D" id="2.60.40.10">
    <property type="entry name" value="Immunoglobulins"/>
    <property type="match status" value="1"/>
</dbReference>
<dbReference type="InterPro" id="IPR027829">
    <property type="entry name" value="DUF4625"/>
</dbReference>
<protein>
    <recommendedName>
        <fullName evidence="3">DUF4625 domain-containing protein</fullName>
    </recommendedName>
</protein>
<name>A0A1H4A329_9BACT</name>
<dbReference type="Pfam" id="PF15418">
    <property type="entry name" value="DUF4625"/>
    <property type="match status" value="2"/>
</dbReference>
<sequence length="237" mass="25866">MRRISKWFIPVIALSLLFTSCSKDKDEVTPGPSLADIEIGSGNNMTGYTGSDIHVEAQVTAPGTIANVQVTIQPASGTGWKFDSVYTAGFAGLKNAEFHKHIIIPAEAATGHYQLRLTVTDQRGQKKTHEAEIEIKTDPTLPTATGFEVGLNSDGSDLHLEAEIAATNKIAKVEVEIHGNWEKSVTYTDAAMVGQTAYHLHKHINISEAPAGHYHVHLNITDQKGKQKEFETHFDKP</sequence>
<dbReference type="EMBL" id="FNRL01000005">
    <property type="protein sequence ID" value="SEA29884.1"/>
    <property type="molecule type" value="Genomic_DNA"/>
</dbReference>
<evidence type="ECO:0000313" key="1">
    <source>
        <dbReference type="EMBL" id="SEA29884.1"/>
    </source>
</evidence>
<evidence type="ECO:0000313" key="2">
    <source>
        <dbReference type="Proteomes" id="UP000199656"/>
    </source>
</evidence>
<evidence type="ECO:0008006" key="3">
    <source>
        <dbReference type="Google" id="ProtNLM"/>
    </source>
</evidence>
<keyword evidence="2" id="KW-1185">Reference proteome</keyword>
<dbReference type="AlphaFoldDB" id="A0A1H4A329"/>
<gene>
    <name evidence="1" type="ORF">SAMN05660909_01418</name>
</gene>
<dbReference type="Proteomes" id="UP000199656">
    <property type="component" value="Unassembled WGS sequence"/>
</dbReference>
<accession>A0A1H4A329</accession>
<dbReference type="STRING" id="408074.SAMN05660909_01418"/>
<dbReference type="PROSITE" id="PS51257">
    <property type="entry name" value="PROKAR_LIPOPROTEIN"/>
    <property type="match status" value="1"/>
</dbReference>
<proteinExistence type="predicted"/>
<dbReference type="InterPro" id="IPR013783">
    <property type="entry name" value="Ig-like_fold"/>
</dbReference>